<organism evidence="1 2">
    <name type="scientific">Limnobaculum eriocheiris</name>
    <dbReference type="NCBI Taxonomy" id="2897391"/>
    <lineage>
        <taxon>Bacteria</taxon>
        <taxon>Pseudomonadati</taxon>
        <taxon>Pseudomonadota</taxon>
        <taxon>Gammaproteobacteria</taxon>
        <taxon>Enterobacterales</taxon>
        <taxon>Budviciaceae</taxon>
        <taxon>Limnobaculum</taxon>
    </lineage>
</organism>
<evidence type="ECO:0000313" key="2">
    <source>
        <dbReference type="Proteomes" id="UP001139171"/>
    </source>
</evidence>
<comment type="caution">
    <text evidence="1">The sequence shown here is derived from an EMBL/GenBank/DDBJ whole genome shotgun (WGS) entry which is preliminary data.</text>
</comment>
<sequence length="353" mass="40362">MKKLIPLILIPLLQACGDAGSDTELPTIKAKSAYTCSQYNDYRANGDVAAQMRILSSTLHQLDTEYTGSTPIEIYYRHALRSEGSYFYRLRKELTAALDKACLDNNKANLTDVATKTINQKYPLFSSDAYYGTCRAYNNGLFTYDDIKRQFIDIQLGMRSNEAIIISAIDNSPKYGEGYIKQELTNYCNNNLDAIVWQDVSNVFNSAYIIVGEDNRKAHIERNIEALRKQETEELSRSREWLATEIINALKDNKLNELTQSSVRCVDFQKRYDYGLIDDKYQSVFTQLTDETVKHLLITLTPEEQENINIKFNGNKRHIAKALRETCEIGVAYDSYGRPIRSTELEDALLKLL</sequence>
<keyword evidence="2" id="KW-1185">Reference proteome</keyword>
<reference evidence="1" key="1">
    <citation type="submission" date="2021-11" db="EMBL/GenBank/DDBJ databases">
        <title>Jinshanibacter sp. isolated from one year old Eriocheir sinensis.</title>
        <authorList>
            <person name="Li J.-Y."/>
            <person name="He W."/>
            <person name="Gao T.-H."/>
        </authorList>
    </citation>
    <scope>NUCLEOTIDE SEQUENCE</scope>
    <source>
        <strain evidence="1">LJY008</strain>
    </source>
</reference>
<dbReference type="AlphaFoldDB" id="A0A9X1MW20"/>
<dbReference type="Proteomes" id="UP001139171">
    <property type="component" value="Unassembled WGS sequence"/>
</dbReference>
<dbReference type="EMBL" id="JAJNAG010000025">
    <property type="protein sequence ID" value="MCD1126596.1"/>
    <property type="molecule type" value="Genomic_DNA"/>
</dbReference>
<evidence type="ECO:0000313" key="1">
    <source>
        <dbReference type="EMBL" id="MCD1126596.1"/>
    </source>
</evidence>
<protein>
    <submittedName>
        <fullName evidence="1">Uncharacterized protein</fullName>
    </submittedName>
</protein>
<proteinExistence type="predicted"/>
<accession>A0A9X1MW20</accession>
<gene>
    <name evidence="1" type="ORF">LPW36_11410</name>
</gene>
<name>A0A9X1MW20_9GAMM</name>
<dbReference type="PROSITE" id="PS51257">
    <property type="entry name" value="PROKAR_LIPOPROTEIN"/>
    <property type="match status" value="1"/>
</dbReference>
<dbReference type="RefSeq" id="WP_230609769.1">
    <property type="nucleotide sequence ID" value="NZ_JAJNAG010000025.1"/>
</dbReference>